<protein>
    <submittedName>
        <fullName evidence="8">Site-specific recombinase XerD</fullName>
    </submittedName>
</protein>
<dbReference type="InterPro" id="IPR013762">
    <property type="entry name" value="Integrase-like_cat_sf"/>
</dbReference>
<dbReference type="SUPFAM" id="SSF56349">
    <property type="entry name" value="DNA breaking-rejoining enzymes"/>
    <property type="match status" value="1"/>
</dbReference>
<dbReference type="Gene3D" id="1.10.150.130">
    <property type="match status" value="1"/>
</dbReference>
<reference evidence="8 9" key="1">
    <citation type="submission" date="2022-08" db="EMBL/GenBank/DDBJ databases">
        <title>Bacterial and archaeal communities from various locations to study Microbial Dark Matter (Phase II).</title>
        <authorList>
            <person name="Stepanauskas R."/>
        </authorList>
    </citation>
    <scope>NUCLEOTIDE SEQUENCE [LARGE SCALE GENOMIC DNA]</scope>
    <source>
        <strain evidence="8 9">PD1</strain>
    </source>
</reference>
<dbReference type="Proteomes" id="UP001204798">
    <property type="component" value="Unassembled WGS sequence"/>
</dbReference>
<evidence type="ECO:0000313" key="9">
    <source>
        <dbReference type="Proteomes" id="UP001204798"/>
    </source>
</evidence>
<feature type="domain" description="Tyr recombinase" evidence="6">
    <location>
        <begin position="121"/>
        <end position="211"/>
    </location>
</feature>
<evidence type="ECO:0000256" key="4">
    <source>
        <dbReference type="ARBA" id="ARBA00023172"/>
    </source>
</evidence>
<keyword evidence="2" id="KW-0229">DNA integration</keyword>
<evidence type="ECO:0000256" key="5">
    <source>
        <dbReference type="PROSITE-ProRule" id="PRU01248"/>
    </source>
</evidence>
<keyword evidence="4" id="KW-0233">DNA recombination</keyword>
<dbReference type="InterPro" id="IPR050090">
    <property type="entry name" value="Tyrosine_recombinase_XerCD"/>
</dbReference>
<dbReference type="InterPro" id="IPR002104">
    <property type="entry name" value="Integrase_catalytic"/>
</dbReference>
<evidence type="ECO:0000256" key="2">
    <source>
        <dbReference type="ARBA" id="ARBA00022908"/>
    </source>
</evidence>
<name>A0ABT2EL15_9BACT</name>
<keyword evidence="9" id="KW-1185">Reference proteome</keyword>
<dbReference type="PANTHER" id="PTHR30349">
    <property type="entry name" value="PHAGE INTEGRASE-RELATED"/>
    <property type="match status" value="1"/>
</dbReference>
<dbReference type="PROSITE" id="PS51898">
    <property type="entry name" value="TYR_RECOMBINASE"/>
    <property type="match status" value="1"/>
</dbReference>
<dbReference type="Pfam" id="PF13495">
    <property type="entry name" value="Phage_int_SAM_4"/>
    <property type="match status" value="1"/>
</dbReference>
<feature type="domain" description="Core-binding (CB)" evidence="7">
    <location>
        <begin position="15"/>
        <end position="100"/>
    </location>
</feature>
<evidence type="ECO:0000256" key="1">
    <source>
        <dbReference type="ARBA" id="ARBA00008857"/>
    </source>
</evidence>
<dbReference type="Pfam" id="PF00589">
    <property type="entry name" value="Phage_integrase"/>
    <property type="match status" value="1"/>
</dbReference>
<accession>A0ABT2EL15</accession>
<comment type="similarity">
    <text evidence="1">Belongs to the 'phage' integrase family.</text>
</comment>
<evidence type="ECO:0000259" key="6">
    <source>
        <dbReference type="PROSITE" id="PS51898"/>
    </source>
</evidence>
<dbReference type="InterPro" id="IPR011010">
    <property type="entry name" value="DNA_brk_join_enz"/>
</dbReference>
<dbReference type="InterPro" id="IPR004107">
    <property type="entry name" value="Integrase_SAM-like_N"/>
</dbReference>
<keyword evidence="3 5" id="KW-0238">DNA-binding</keyword>
<organism evidence="8 9">
    <name type="scientific">Candidatus Fervidibacter sacchari</name>
    <dbReference type="NCBI Taxonomy" id="1448929"/>
    <lineage>
        <taxon>Bacteria</taxon>
        <taxon>Candidatus Fervidibacterota</taxon>
        <taxon>Candidatus Fervidibacter</taxon>
    </lineage>
</organism>
<dbReference type="RefSeq" id="WP_259094607.1">
    <property type="nucleotide sequence ID" value="NZ_CP130454.1"/>
</dbReference>
<dbReference type="InterPro" id="IPR044068">
    <property type="entry name" value="CB"/>
</dbReference>
<proteinExistence type="inferred from homology"/>
<sequence length="211" mass="23734">MNCHATTTTCFFPQLSWQTAIDAFLWSRKIKSLSHRTLEYYALVLKQFCESDAHKDCQSPLTCPPTHIAAFIAWLQNRGVRPNTILNRIRGLKAFFNWLKQEGLRENNPVTAIPTPNASQPLPKTVTEDHFLAAIATLNPNKLSDLRNLTLFVLAYDTGARLSELVSLKLGDLDLANRMAKVHGKGGKERVIVFGQKAAMLLRRYLTIAND</sequence>
<dbReference type="PROSITE" id="PS51900">
    <property type="entry name" value="CB"/>
    <property type="match status" value="1"/>
</dbReference>
<dbReference type="EMBL" id="JANUCP010000002">
    <property type="protein sequence ID" value="MCS3918629.1"/>
    <property type="molecule type" value="Genomic_DNA"/>
</dbReference>
<gene>
    <name evidence="8" type="ORF">M2350_001029</name>
</gene>
<evidence type="ECO:0000256" key="3">
    <source>
        <dbReference type="ARBA" id="ARBA00023125"/>
    </source>
</evidence>
<evidence type="ECO:0000259" key="7">
    <source>
        <dbReference type="PROSITE" id="PS51900"/>
    </source>
</evidence>
<comment type="caution">
    <text evidence="8">The sequence shown here is derived from an EMBL/GenBank/DDBJ whole genome shotgun (WGS) entry which is preliminary data.</text>
</comment>
<dbReference type="PANTHER" id="PTHR30349:SF41">
    <property type="entry name" value="INTEGRASE_RECOMBINASE PROTEIN MJ0367-RELATED"/>
    <property type="match status" value="1"/>
</dbReference>
<dbReference type="Gene3D" id="1.10.443.10">
    <property type="entry name" value="Intergrase catalytic core"/>
    <property type="match status" value="1"/>
</dbReference>
<dbReference type="InterPro" id="IPR010998">
    <property type="entry name" value="Integrase_recombinase_N"/>
</dbReference>
<evidence type="ECO:0000313" key="8">
    <source>
        <dbReference type="EMBL" id="MCS3918629.1"/>
    </source>
</evidence>